<dbReference type="InterPro" id="IPR000873">
    <property type="entry name" value="AMP-dep_synth/lig_dom"/>
</dbReference>
<dbReference type="InterPro" id="IPR042099">
    <property type="entry name" value="ANL_N_sf"/>
</dbReference>
<organism evidence="8 9">
    <name type="scientific">Anaeramoeba ignava</name>
    <name type="common">Anaerobic marine amoeba</name>
    <dbReference type="NCBI Taxonomy" id="1746090"/>
    <lineage>
        <taxon>Eukaryota</taxon>
        <taxon>Metamonada</taxon>
        <taxon>Anaeramoebidae</taxon>
        <taxon>Anaeramoeba</taxon>
    </lineage>
</organism>
<dbReference type="SUPFAM" id="SSF56801">
    <property type="entry name" value="Acetyl-CoA synthetase-like"/>
    <property type="match status" value="1"/>
</dbReference>
<dbReference type="PANTHER" id="PTHR24095:SF14">
    <property type="entry name" value="ACETYL-COENZYME A SYNTHETASE 1"/>
    <property type="match status" value="1"/>
</dbReference>
<dbReference type="GO" id="GO:0005524">
    <property type="term" value="F:ATP binding"/>
    <property type="evidence" value="ECO:0007669"/>
    <property type="project" value="UniProtKB-UniRule"/>
</dbReference>
<evidence type="ECO:0000256" key="4">
    <source>
        <dbReference type="ARBA" id="ARBA00022840"/>
    </source>
</evidence>
<dbReference type="GO" id="GO:0019427">
    <property type="term" value="P:acetyl-CoA biosynthetic process from acetate"/>
    <property type="evidence" value="ECO:0007669"/>
    <property type="project" value="InterPro"/>
</dbReference>
<dbReference type="Gene3D" id="3.30.300.30">
    <property type="match status" value="1"/>
</dbReference>
<gene>
    <name evidence="8" type="ORF">M0811_05855</name>
</gene>
<dbReference type="GO" id="GO:0016208">
    <property type="term" value="F:AMP binding"/>
    <property type="evidence" value="ECO:0007669"/>
    <property type="project" value="InterPro"/>
</dbReference>
<dbReference type="AlphaFoldDB" id="A0A9Q0LTV3"/>
<evidence type="ECO:0000256" key="2">
    <source>
        <dbReference type="ARBA" id="ARBA00022598"/>
    </source>
</evidence>
<dbReference type="PANTHER" id="PTHR24095">
    <property type="entry name" value="ACETYL-COENZYME A SYNTHETASE"/>
    <property type="match status" value="1"/>
</dbReference>
<feature type="domain" description="AMP-binding enzyme C-terminal" evidence="7">
    <location>
        <begin position="393"/>
        <end position="473"/>
    </location>
</feature>
<name>A0A9Q0LTV3_ANAIG</name>
<evidence type="ECO:0000256" key="1">
    <source>
        <dbReference type="ARBA" id="ARBA00006432"/>
    </source>
</evidence>
<dbReference type="FunFam" id="3.40.50.12780:FF:000001">
    <property type="entry name" value="Acetyl-coenzyme A synthetase"/>
    <property type="match status" value="1"/>
</dbReference>
<evidence type="ECO:0000259" key="7">
    <source>
        <dbReference type="Pfam" id="PF13193"/>
    </source>
</evidence>
<evidence type="ECO:0000256" key="3">
    <source>
        <dbReference type="ARBA" id="ARBA00022741"/>
    </source>
</evidence>
<dbReference type="EC" id="6.2.1.1" evidence="5"/>
<dbReference type="NCBIfam" id="NF001208">
    <property type="entry name" value="PRK00174.1"/>
    <property type="match status" value="1"/>
</dbReference>
<keyword evidence="3 5" id="KW-0547">Nucleotide-binding</keyword>
<dbReference type="InterPro" id="IPR011904">
    <property type="entry name" value="Ac_CoA_lig"/>
</dbReference>
<dbReference type="EMBL" id="JAPDFW010000058">
    <property type="protein sequence ID" value="KAJ5077333.1"/>
    <property type="molecule type" value="Genomic_DNA"/>
</dbReference>
<dbReference type="Gene3D" id="3.40.50.12780">
    <property type="entry name" value="N-terminal domain of ligase-like"/>
    <property type="match status" value="1"/>
</dbReference>
<dbReference type="InterPro" id="IPR025110">
    <property type="entry name" value="AMP-bd_C"/>
</dbReference>
<keyword evidence="2 5" id="KW-0436">Ligase</keyword>
<accession>A0A9Q0LTV3</accession>
<dbReference type="OMA" id="ETPLFML"/>
<evidence type="ECO:0000259" key="6">
    <source>
        <dbReference type="Pfam" id="PF00501"/>
    </source>
</evidence>
<dbReference type="NCBIfam" id="TIGR02188">
    <property type="entry name" value="Ac_CoA_lig_AcsA"/>
    <property type="match status" value="1"/>
</dbReference>
<dbReference type="InterPro" id="IPR020845">
    <property type="entry name" value="AMP-binding_CS"/>
</dbReference>
<keyword evidence="4 5" id="KW-0067">ATP-binding</keyword>
<evidence type="ECO:0000256" key="5">
    <source>
        <dbReference type="RuleBase" id="RU361147"/>
    </source>
</evidence>
<sequence length="524" mass="58376">MPTCLEAVYAMLACARIGAIHSVVFGGFSANALKERILDSECKIVFTTDQGMRKGRPVNLKEIVDEAVKELKCVEHVIIHKNTGGKIDMQEPRDIWFEEGIERQETECEIEKMDSESELFLLYTSGSTGKPKGIAHTTAGYLLYTAITFRYIFNYHEGDVHACVADIGWITGHSYVVYGPLCVGATSMLFDGVPIHPDASRYWEVIEKHKVTTFYTSPTAIRLLMQFSDDYVLKHDLSSLRIIGSVGEPINPEAWRWYYKVVGQEKCTVVDTYWQTETGGVILTPIPSVTPLKPGATSLPFFGIQPVVLDPNSGDVIDTMVADGVLAIKSSWPGIARSIYGDHDRYLMTYFSPYPGFYFTGDSVHRDQHGYFWINGRVDDVINVSGHRLGTMEIESALVSHPACVEAAVVGTPHDIKGQSIFAYCTINPQYKHLDPKELEAMLKNQVAQQISKIAIPDTIVFTNTLPKTRSGKIMRRILRKISTDSNPRQSLGDISTLSDPAVVDTLINKVQELLGLPKRCDLQ</sequence>
<comment type="catalytic activity">
    <reaction evidence="5">
        <text>acetate + ATP + CoA = acetyl-CoA + AMP + diphosphate</text>
        <dbReference type="Rhea" id="RHEA:23176"/>
        <dbReference type="ChEBI" id="CHEBI:30089"/>
        <dbReference type="ChEBI" id="CHEBI:30616"/>
        <dbReference type="ChEBI" id="CHEBI:33019"/>
        <dbReference type="ChEBI" id="CHEBI:57287"/>
        <dbReference type="ChEBI" id="CHEBI:57288"/>
        <dbReference type="ChEBI" id="CHEBI:456215"/>
        <dbReference type="EC" id="6.2.1.1"/>
    </reaction>
</comment>
<proteinExistence type="inferred from homology"/>
<dbReference type="InterPro" id="IPR045851">
    <property type="entry name" value="AMP-bd_C_sf"/>
</dbReference>
<dbReference type="Pfam" id="PF13193">
    <property type="entry name" value="AMP-binding_C"/>
    <property type="match status" value="1"/>
</dbReference>
<dbReference type="Proteomes" id="UP001149090">
    <property type="component" value="Unassembled WGS sequence"/>
</dbReference>
<evidence type="ECO:0000313" key="8">
    <source>
        <dbReference type="EMBL" id="KAJ5077333.1"/>
    </source>
</evidence>
<dbReference type="GO" id="GO:0003987">
    <property type="term" value="F:acetate-CoA ligase activity"/>
    <property type="evidence" value="ECO:0007669"/>
    <property type="project" value="UniProtKB-UniRule"/>
</dbReference>
<reference evidence="8" key="1">
    <citation type="submission" date="2022-10" db="EMBL/GenBank/DDBJ databases">
        <title>Novel sulphate-reducing endosymbionts in the free-living metamonad Anaeramoeba.</title>
        <authorList>
            <person name="Jerlstrom-Hultqvist J."/>
            <person name="Cepicka I."/>
            <person name="Gallot-Lavallee L."/>
            <person name="Salas-Leiva D."/>
            <person name="Curtis B.A."/>
            <person name="Zahonova K."/>
            <person name="Pipaliya S."/>
            <person name="Dacks J."/>
            <person name="Roger A.J."/>
        </authorList>
    </citation>
    <scope>NUCLEOTIDE SEQUENCE</scope>
    <source>
        <strain evidence="8">BMAN</strain>
    </source>
</reference>
<protein>
    <recommendedName>
        <fullName evidence="5">Acetyl-coenzyme A synthetase</fullName>
        <ecNumber evidence="5">6.2.1.1</ecNumber>
    </recommendedName>
</protein>
<evidence type="ECO:0000313" key="9">
    <source>
        <dbReference type="Proteomes" id="UP001149090"/>
    </source>
</evidence>
<dbReference type="OrthoDB" id="1706066at2759"/>
<keyword evidence="9" id="KW-1185">Reference proteome</keyword>
<comment type="similarity">
    <text evidence="1 5">Belongs to the ATP-dependent AMP-binding enzyme family.</text>
</comment>
<dbReference type="PROSITE" id="PS00455">
    <property type="entry name" value="AMP_BINDING"/>
    <property type="match status" value="1"/>
</dbReference>
<feature type="domain" description="AMP-dependent synthetase/ligase" evidence="6">
    <location>
        <begin position="1"/>
        <end position="331"/>
    </location>
</feature>
<comment type="caution">
    <text evidence="8">The sequence shown here is derived from an EMBL/GenBank/DDBJ whole genome shotgun (WGS) entry which is preliminary data.</text>
</comment>
<dbReference type="Pfam" id="PF00501">
    <property type="entry name" value="AMP-binding"/>
    <property type="match status" value="1"/>
</dbReference>